<evidence type="ECO:0000313" key="1">
    <source>
        <dbReference type="EMBL" id="KIM59575.1"/>
    </source>
</evidence>
<proteinExistence type="predicted"/>
<accession>A0A0C3DFU2</accession>
<dbReference type="InParanoid" id="A0A0C3DFU2"/>
<gene>
    <name evidence="1" type="ORF">SCLCIDRAFT_27275</name>
</gene>
<dbReference type="AlphaFoldDB" id="A0A0C3DFU2"/>
<dbReference type="HOGENOM" id="CLU_1235686_0_0_1"/>
<keyword evidence="2" id="KW-1185">Reference proteome</keyword>
<dbReference type="Proteomes" id="UP000053989">
    <property type="component" value="Unassembled WGS sequence"/>
</dbReference>
<name>A0A0C3DFU2_9AGAM</name>
<evidence type="ECO:0000313" key="2">
    <source>
        <dbReference type="Proteomes" id="UP000053989"/>
    </source>
</evidence>
<dbReference type="EMBL" id="KN822072">
    <property type="protein sequence ID" value="KIM59575.1"/>
    <property type="molecule type" value="Genomic_DNA"/>
</dbReference>
<reference evidence="2" key="2">
    <citation type="submission" date="2015-01" db="EMBL/GenBank/DDBJ databases">
        <title>Evolutionary Origins and Diversification of the Mycorrhizal Mutualists.</title>
        <authorList>
            <consortium name="DOE Joint Genome Institute"/>
            <consortium name="Mycorrhizal Genomics Consortium"/>
            <person name="Kohler A."/>
            <person name="Kuo A."/>
            <person name="Nagy L.G."/>
            <person name="Floudas D."/>
            <person name="Copeland A."/>
            <person name="Barry K.W."/>
            <person name="Cichocki N."/>
            <person name="Veneault-Fourrey C."/>
            <person name="LaButti K."/>
            <person name="Lindquist E.A."/>
            <person name="Lipzen A."/>
            <person name="Lundell T."/>
            <person name="Morin E."/>
            <person name="Murat C."/>
            <person name="Riley R."/>
            <person name="Ohm R."/>
            <person name="Sun H."/>
            <person name="Tunlid A."/>
            <person name="Henrissat B."/>
            <person name="Grigoriev I.V."/>
            <person name="Hibbett D.S."/>
            <person name="Martin F."/>
        </authorList>
    </citation>
    <scope>NUCLEOTIDE SEQUENCE [LARGE SCALE GENOMIC DNA]</scope>
    <source>
        <strain evidence="2">Foug A</strain>
    </source>
</reference>
<organism evidence="1 2">
    <name type="scientific">Scleroderma citrinum Foug A</name>
    <dbReference type="NCBI Taxonomy" id="1036808"/>
    <lineage>
        <taxon>Eukaryota</taxon>
        <taxon>Fungi</taxon>
        <taxon>Dikarya</taxon>
        <taxon>Basidiomycota</taxon>
        <taxon>Agaricomycotina</taxon>
        <taxon>Agaricomycetes</taxon>
        <taxon>Agaricomycetidae</taxon>
        <taxon>Boletales</taxon>
        <taxon>Sclerodermatineae</taxon>
        <taxon>Sclerodermataceae</taxon>
        <taxon>Scleroderma</taxon>
    </lineage>
</organism>
<reference evidence="1 2" key="1">
    <citation type="submission" date="2014-04" db="EMBL/GenBank/DDBJ databases">
        <authorList>
            <consortium name="DOE Joint Genome Institute"/>
            <person name="Kuo A."/>
            <person name="Kohler A."/>
            <person name="Nagy L.G."/>
            <person name="Floudas D."/>
            <person name="Copeland A."/>
            <person name="Barry K.W."/>
            <person name="Cichocki N."/>
            <person name="Veneault-Fourrey C."/>
            <person name="LaButti K."/>
            <person name="Lindquist E.A."/>
            <person name="Lipzen A."/>
            <person name="Lundell T."/>
            <person name="Morin E."/>
            <person name="Murat C."/>
            <person name="Sun H."/>
            <person name="Tunlid A."/>
            <person name="Henrissat B."/>
            <person name="Grigoriev I.V."/>
            <person name="Hibbett D.S."/>
            <person name="Martin F."/>
            <person name="Nordberg H.P."/>
            <person name="Cantor M.N."/>
            <person name="Hua S.X."/>
        </authorList>
    </citation>
    <scope>NUCLEOTIDE SEQUENCE [LARGE SCALE GENOMIC DNA]</scope>
    <source>
        <strain evidence="1 2">Foug A</strain>
    </source>
</reference>
<protein>
    <submittedName>
        <fullName evidence="1">Uncharacterized protein</fullName>
    </submittedName>
</protein>
<sequence>MRFEHEILNIISPYFSPLKTCLQELHQLMYGMSYDEYFKETRTHPTYEEMVKSLQRAIDQLPPDRMTHYKPSALVKAQYPPVSPEGIWLGKETVDGGIHSLQVNSLQLPGHGVLRSSQENKTSLNSHFNPYPKSPFLWSRVPHTPSSQTCAGASLCNSDISYAFLRIERNNRRAELLHCIDMGDMPSLHTIRCYKAGVREATQHSREGEATIKDSATTTINKTI</sequence>